<name>A0A318T033_9HYPH</name>
<keyword evidence="2" id="KW-0732">Signal</keyword>
<comment type="caution">
    <text evidence="3">The sequence shown here is derived from an EMBL/GenBank/DDBJ whole genome shotgun (WGS) entry which is preliminary data.</text>
</comment>
<evidence type="ECO:0000256" key="2">
    <source>
        <dbReference type="SAM" id="SignalP"/>
    </source>
</evidence>
<evidence type="ECO:0000313" key="3">
    <source>
        <dbReference type="EMBL" id="PYE86995.1"/>
    </source>
</evidence>
<evidence type="ECO:0000256" key="1">
    <source>
        <dbReference type="ARBA" id="ARBA00006987"/>
    </source>
</evidence>
<proteinExistence type="inferred from homology"/>
<gene>
    <name evidence="3" type="ORF">C7477_11734</name>
</gene>
<dbReference type="InterPro" id="IPR042100">
    <property type="entry name" value="Bug_dom1"/>
</dbReference>
<dbReference type="AlphaFoldDB" id="A0A318T033"/>
<organism evidence="3 4">
    <name type="scientific">Phyllobacterium leguminum</name>
    <dbReference type="NCBI Taxonomy" id="314237"/>
    <lineage>
        <taxon>Bacteria</taxon>
        <taxon>Pseudomonadati</taxon>
        <taxon>Pseudomonadota</taxon>
        <taxon>Alphaproteobacteria</taxon>
        <taxon>Hyphomicrobiales</taxon>
        <taxon>Phyllobacteriaceae</taxon>
        <taxon>Phyllobacterium</taxon>
    </lineage>
</organism>
<dbReference type="PIRSF" id="PIRSF017082">
    <property type="entry name" value="YflP"/>
    <property type="match status" value="1"/>
</dbReference>
<dbReference type="Proteomes" id="UP000247454">
    <property type="component" value="Unassembled WGS sequence"/>
</dbReference>
<dbReference type="SUPFAM" id="SSF53850">
    <property type="entry name" value="Periplasmic binding protein-like II"/>
    <property type="match status" value="1"/>
</dbReference>
<keyword evidence="4" id="KW-1185">Reference proteome</keyword>
<accession>A0A318T033</accession>
<dbReference type="InterPro" id="IPR005064">
    <property type="entry name" value="BUG"/>
</dbReference>
<reference evidence="3 4" key="1">
    <citation type="submission" date="2018-06" db="EMBL/GenBank/DDBJ databases">
        <title>Genomic Encyclopedia of Type Strains, Phase III (KMG-III): the genomes of soil and plant-associated and newly described type strains.</title>
        <authorList>
            <person name="Whitman W."/>
        </authorList>
    </citation>
    <scope>NUCLEOTIDE SEQUENCE [LARGE SCALE GENOMIC DNA]</scope>
    <source>
        <strain evidence="3 4">ORS 1419</strain>
    </source>
</reference>
<feature type="chain" id="PRO_5016400481" evidence="2">
    <location>
        <begin position="23"/>
        <end position="312"/>
    </location>
</feature>
<feature type="signal peptide" evidence="2">
    <location>
        <begin position="1"/>
        <end position="22"/>
    </location>
</feature>
<dbReference type="Pfam" id="PF03401">
    <property type="entry name" value="TctC"/>
    <property type="match status" value="1"/>
</dbReference>
<dbReference type="Gene3D" id="3.40.190.10">
    <property type="entry name" value="Periplasmic binding protein-like II"/>
    <property type="match status" value="1"/>
</dbReference>
<dbReference type="PANTHER" id="PTHR42928">
    <property type="entry name" value="TRICARBOXYLATE-BINDING PROTEIN"/>
    <property type="match status" value="1"/>
</dbReference>
<dbReference type="Gene3D" id="3.40.190.150">
    <property type="entry name" value="Bordetella uptake gene, domain 1"/>
    <property type="match status" value="1"/>
</dbReference>
<dbReference type="EMBL" id="QJTF01000017">
    <property type="protein sequence ID" value="PYE86995.1"/>
    <property type="molecule type" value="Genomic_DNA"/>
</dbReference>
<dbReference type="PANTHER" id="PTHR42928:SF5">
    <property type="entry name" value="BLR1237 PROTEIN"/>
    <property type="match status" value="1"/>
</dbReference>
<dbReference type="OrthoDB" id="7243230at2"/>
<protein>
    <submittedName>
        <fullName evidence="3">Tripartite-type tricarboxylate transporter receptor subunit TctC</fullName>
    </submittedName>
</protein>
<dbReference type="RefSeq" id="WP_110753085.1">
    <property type="nucleotide sequence ID" value="NZ_QJTF01000017.1"/>
</dbReference>
<comment type="similarity">
    <text evidence="1">Belongs to the UPF0065 (bug) family.</text>
</comment>
<sequence>MSKMLTGLLCLALPFIPQNAFAQVDYPVGSVRIIVPANPGGGTDAAARIFADYFQRNSDAVTAVVNQAAGGGVVAAQTVSTANPDGATLLFFHAAFHTANLSGNSPFKWDQFTPIATVTESNEVYAVRVDTPYNTLADLIAAAKANPNTMSIGTQLGGTTQVKAQALNAAAGNTMRIVDAGTESDRVTALLGGQIDVISMSVGVARQYVKAGQMKALAVMNKVPDATAPEIPTTVSQGVDISLPLVQTVYGPKDMDPAAIAAIEALIKQMGEDQAFKALVEKQGQTVALRNATGTSQFLSNEYATIQSYFTK</sequence>
<dbReference type="CDD" id="cd07012">
    <property type="entry name" value="PBP2_Bug_TTT"/>
    <property type="match status" value="1"/>
</dbReference>
<keyword evidence="3" id="KW-0675">Receptor</keyword>
<evidence type="ECO:0000313" key="4">
    <source>
        <dbReference type="Proteomes" id="UP000247454"/>
    </source>
</evidence>